<organism evidence="1 2">
    <name type="scientific">Luteitalea pratensis</name>
    <dbReference type="NCBI Taxonomy" id="1855912"/>
    <lineage>
        <taxon>Bacteria</taxon>
        <taxon>Pseudomonadati</taxon>
        <taxon>Acidobacteriota</taxon>
        <taxon>Vicinamibacteria</taxon>
        <taxon>Vicinamibacterales</taxon>
        <taxon>Vicinamibacteraceae</taxon>
        <taxon>Luteitalea</taxon>
    </lineage>
</organism>
<name>A0A143PV55_LUTPR</name>
<reference evidence="2" key="2">
    <citation type="submission" date="2016-04" db="EMBL/GenBank/DDBJ databases">
        <title>First Complete Genome Sequence of a Subdivision 6 Acidobacterium.</title>
        <authorList>
            <person name="Huang S."/>
            <person name="Vieira S."/>
            <person name="Bunk B."/>
            <person name="Riedel T."/>
            <person name="Sproeer C."/>
            <person name="Overmann J."/>
        </authorList>
    </citation>
    <scope>NUCLEOTIDE SEQUENCE [LARGE SCALE GENOMIC DNA]</scope>
    <source>
        <strain evidence="2">DSM 100886 HEG_-6_39</strain>
    </source>
</reference>
<accession>A0A143PV55</accession>
<protein>
    <submittedName>
        <fullName evidence="1">Uncharacterized protein</fullName>
    </submittedName>
</protein>
<reference evidence="1 2" key="1">
    <citation type="journal article" date="2016" name="Genome Announc.">
        <title>First Complete Genome Sequence of a Subdivision 6 Acidobacterium Strain.</title>
        <authorList>
            <person name="Huang S."/>
            <person name="Vieira S."/>
            <person name="Bunk B."/>
            <person name="Riedel T."/>
            <person name="Sproer C."/>
            <person name="Overmann J."/>
        </authorList>
    </citation>
    <scope>NUCLEOTIDE SEQUENCE [LARGE SCALE GENOMIC DNA]</scope>
    <source>
        <strain evidence="2">DSM 100886 HEG_-6_39</strain>
    </source>
</reference>
<dbReference type="KEGG" id="abac:LuPra_05737"/>
<dbReference type="AlphaFoldDB" id="A0A143PV55"/>
<dbReference type="Proteomes" id="UP000076079">
    <property type="component" value="Chromosome"/>
</dbReference>
<sequence>MCAESMRLEPVEQISRIAGTTQTSMRHALEWRCPDCDYFEEVEGQIENLSPELQAWIDK</sequence>
<proteinExistence type="predicted"/>
<evidence type="ECO:0000313" key="2">
    <source>
        <dbReference type="Proteomes" id="UP000076079"/>
    </source>
</evidence>
<evidence type="ECO:0000313" key="1">
    <source>
        <dbReference type="EMBL" id="AMY12462.1"/>
    </source>
</evidence>
<gene>
    <name evidence="1" type="ORF">LuPra_05737</name>
</gene>
<dbReference type="STRING" id="1855912.LuPra_05737"/>
<keyword evidence="2" id="KW-1185">Reference proteome</keyword>
<dbReference type="EMBL" id="CP015136">
    <property type="protein sequence ID" value="AMY12462.1"/>
    <property type="molecule type" value="Genomic_DNA"/>
</dbReference>